<name>A0ABP9I831_9ACTN</name>
<dbReference type="PANTHER" id="PTHR33643:SF1">
    <property type="entry name" value="UREASE ACCESSORY PROTEIN D"/>
    <property type="match status" value="1"/>
</dbReference>
<evidence type="ECO:0000313" key="4">
    <source>
        <dbReference type="EMBL" id="GAA4989949.1"/>
    </source>
</evidence>
<dbReference type="HAMAP" id="MF_01384">
    <property type="entry name" value="UreD"/>
    <property type="match status" value="1"/>
</dbReference>
<protein>
    <recommendedName>
        <fullName evidence="3">Urease accessory protein UreD</fullName>
    </recommendedName>
</protein>
<dbReference type="PANTHER" id="PTHR33643">
    <property type="entry name" value="UREASE ACCESSORY PROTEIN D"/>
    <property type="match status" value="1"/>
</dbReference>
<evidence type="ECO:0000256" key="3">
    <source>
        <dbReference type="HAMAP-Rule" id="MF_01384"/>
    </source>
</evidence>
<comment type="subunit">
    <text evidence="3">UreD, UreF and UreG form a complex that acts as a GTP-hydrolysis-dependent molecular chaperone, activating the urease apoprotein by helping to assemble the nickel containing metallocenter of UreC. The UreE protein probably delivers the nickel.</text>
</comment>
<dbReference type="RefSeq" id="WP_345713386.1">
    <property type="nucleotide sequence ID" value="NZ_BAABIL010000492.1"/>
</dbReference>
<gene>
    <name evidence="3" type="primary">ureD</name>
    <name evidence="4" type="ORF">GCM10023225_29000</name>
</gene>
<dbReference type="EMBL" id="BAABIL010000492">
    <property type="protein sequence ID" value="GAA4989949.1"/>
    <property type="molecule type" value="Genomic_DNA"/>
</dbReference>
<sequence>MTATLPQGPPESLLDIDVLRAPDGRTRVAALTQQFPQRVTAPMYLDEADRGMAFLCSQNPTGGSFPGDRLRTRVLTRGGSRLHLTGQSATQVYAGASSHRYEFTVAPGALLEHLPKVVIPHAGSEHDQLVRVDVAEGGTFVGWDSVAAGRIGSGERFAYTRFRSVTEVYSGGALAARDVVDLRPGGSDVLAPGALAGRDYLATFFVVTPGAPCADLAAGLHEELLRAPGVLGAVSTLPSGAGLAARLLARRAPAINAALLALWGCARRTLLLRDRPTVRM</sequence>
<comment type="function">
    <text evidence="3">Required for maturation of urease via the functional incorporation of the urease nickel metallocenter.</text>
</comment>
<keyword evidence="3" id="KW-0996">Nickel insertion</keyword>
<keyword evidence="3" id="KW-0963">Cytoplasm</keyword>
<reference evidence="5" key="1">
    <citation type="journal article" date="2019" name="Int. J. Syst. Evol. Microbiol.">
        <title>The Global Catalogue of Microorganisms (GCM) 10K type strain sequencing project: providing services to taxonomists for standard genome sequencing and annotation.</title>
        <authorList>
            <consortium name="The Broad Institute Genomics Platform"/>
            <consortium name="The Broad Institute Genome Sequencing Center for Infectious Disease"/>
            <person name="Wu L."/>
            <person name="Ma J."/>
        </authorList>
    </citation>
    <scope>NUCLEOTIDE SEQUENCE [LARGE SCALE GENOMIC DNA]</scope>
    <source>
        <strain evidence="5">JCM 18126</strain>
    </source>
</reference>
<evidence type="ECO:0000256" key="1">
    <source>
        <dbReference type="ARBA" id="ARBA00007177"/>
    </source>
</evidence>
<keyword evidence="5" id="KW-1185">Reference proteome</keyword>
<proteinExistence type="inferred from homology"/>
<comment type="subcellular location">
    <subcellularLocation>
        <location evidence="3">Cytoplasm</location>
    </subcellularLocation>
</comment>
<dbReference type="Proteomes" id="UP001501195">
    <property type="component" value="Unassembled WGS sequence"/>
</dbReference>
<comment type="similarity">
    <text evidence="1 3">Belongs to the UreD family.</text>
</comment>
<keyword evidence="2 3" id="KW-0143">Chaperone</keyword>
<dbReference type="Pfam" id="PF01774">
    <property type="entry name" value="UreD"/>
    <property type="match status" value="1"/>
</dbReference>
<accession>A0ABP9I831</accession>
<dbReference type="InterPro" id="IPR002669">
    <property type="entry name" value="UreD"/>
</dbReference>
<evidence type="ECO:0000256" key="2">
    <source>
        <dbReference type="ARBA" id="ARBA00023186"/>
    </source>
</evidence>
<evidence type="ECO:0000313" key="5">
    <source>
        <dbReference type="Proteomes" id="UP001501195"/>
    </source>
</evidence>
<comment type="caution">
    <text evidence="4">The sequence shown here is derived from an EMBL/GenBank/DDBJ whole genome shotgun (WGS) entry which is preliminary data.</text>
</comment>
<organism evidence="4 5">
    <name type="scientific">Kineococcus glutinatus</name>
    <dbReference type="NCBI Taxonomy" id="1070872"/>
    <lineage>
        <taxon>Bacteria</taxon>
        <taxon>Bacillati</taxon>
        <taxon>Actinomycetota</taxon>
        <taxon>Actinomycetes</taxon>
        <taxon>Kineosporiales</taxon>
        <taxon>Kineosporiaceae</taxon>
        <taxon>Kineococcus</taxon>
    </lineage>
</organism>